<keyword evidence="6 8" id="KW-1133">Transmembrane helix</keyword>
<feature type="transmembrane region" description="Helical" evidence="8">
    <location>
        <begin position="343"/>
        <end position="362"/>
    </location>
</feature>
<gene>
    <name evidence="10" type="ORF">H9980_07840</name>
</gene>
<organism evidence="10 11">
    <name type="scientific">Candidatus Erysipelatoclostridium merdavium</name>
    <dbReference type="NCBI Taxonomy" id="2838566"/>
    <lineage>
        <taxon>Bacteria</taxon>
        <taxon>Bacillati</taxon>
        <taxon>Bacillota</taxon>
        <taxon>Erysipelotrichia</taxon>
        <taxon>Erysipelotrichales</taxon>
        <taxon>Erysipelotrichales incertae sedis</taxon>
    </lineage>
</organism>
<dbReference type="AlphaFoldDB" id="A0A9D1XMN8"/>
<dbReference type="PROSITE" id="PS50850">
    <property type="entry name" value="MFS"/>
    <property type="match status" value="1"/>
</dbReference>
<feature type="transmembrane region" description="Helical" evidence="8">
    <location>
        <begin position="164"/>
        <end position="185"/>
    </location>
</feature>
<dbReference type="GO" id="GO:0015528">
    <property type="term" value="F:lactose:proton symporter activity"/>
    <property type="evidence" value="ECO:0007669"/>
    <property type="project" value="TreeGrafter"/>
</dbReference>
<dbReference type="InterPro" id="IPR020846">
    <property type="entry name" value="MFS_dom"/>
</dbReference>
<dbReference type="Pfam" id="PF12832">
    <property type="entry name" value="MFS_1_like"/>
    <property type="match status" value="1"/>
</dbReference>
<feature type="transmembrane region" description="Helical" evidence="8">
    <location>
        <begin position="285"/>
        <end position="303"/>
    </location>
</feature>
<feature type="transmembrane region" description="Helical" evidence="8">
    <location>
        <begin position="374"/>
        <end position="393"/>
    </location>
</feature>
<dbReference type="SUPFAM" id="SSF103473">
    <property type="entry name" value="MFS general substrate transporter"/>
    <property type="match status" value="1"/>
</dbReference>
<evidence type="ECO:0000259" key="9">
    <source>
        <dbReference type="PROSITE" id="PS50850"/>
    </source>
</evidence>
<evidence type="ECO:0000256" key="3">
    <source>
        <dbReference type="ARBA" id="ARBA00022475"/>
    </source>
</evidence>
<feature type="transmembrane region" description="Helical" evidence="8">
    <location>
        <begin position="41"/>
        <end position="64"/>
    </location>
</feature>
<reference evidence="10" key="1">
    <citation type="journal article" date="2021" name="PeerJ">
        <title>Extensive microbial diversity within the chicken gut microbiome revealed by metagenomics and culture.</title>
        <authorList>
            <person name="Gilroy R."/>
            <person name="Ravi A."/>
            <person name="Getino M."/>
            <person name="Pursley I."/>
            <person name="Horton D.L."/>
            <person name="Alikhan N.F."/>
            <person name="Baker D."/>
            <person name="Gharbi K."/>
            <person name="Hall N."/>
            <person name="Watson M."/>
            <person name="Adriaenssens E.M."/>
            <person name="Foster-Nyarko E."/>
            <person name="Jarju S."/>
            <person name="Secka A."/>
            <person name="Antonio M."/>
            <person name="Oren A."/>
            <person name="Chaudhuri R.R."/>
            <person name="La Ragione R."/>
            <person name="Hildebrand F."/>
            <person name="Pallen M.J."/>
        </authorList>
    </citation>
    <scope>NUCLEOTIDE SEQUENCE</scope>
    <source>
        <strain evidence="10">ChiGjej1B1-14440</strain>
    </source>
</reference>
<feature type="transmembrane region" description="Helical" evidence="8">
    <location>
        <begin position="137"/>
        <end position="158"/>
    </location>
</feature>
<accession>A0A9D1XMN8</accession>
<evidence type="ECO:0000256" key="5">
    <source>
        <dbReference type="ARBA" id="ARBA00022692"/>
    </source>
</evidence>
<feature type="domain" description="Major facilitator superfamily (MFS) profile" evidence="9">
    <location>
        <begin position="219"/>
        <end position="396"/>
    </location>
</feature>
<comment type="caution">
    <text evidence="10">The sequence shown here is derived from an EMBL/GenBank/DDBJ whole genome shotgun (WGS) entry which is preliminary data.</text>
</comment>
<name>A0A9D1XMN8_9FIRM</name>
<evidence type="ECO:0000256" key="7">
    <source>
        <dbReference type="ARBA" id="ARBA00023136"/>
    </source>
</evidence>
<feature type="transmembrane region" description="Helical" evidence="8">
    <location>
        <begin position="220"/>
        <end position="243"/>
    </location>
</feature>
<dbReference type="InterPro" id="IPR036259">
    <property type="entry name" value="MFS_trans_sf"/>
</dbReference>
<evidence type="ECO:0000313" key="10">
    <source>
        <dbReference type="EMBL" id="HIX81862.1"/>
    </source>
</evidence>
<dbReference type="Proteomes" id="UP000886724">
    <property type="component" value="Unassembled WGS sequence"/>
</dbReference>
<comment type="subcellular location">
    <subcellularLocation>
        <location evidence="1">Cell inner membrane</location>
        <topology evidence="1">Multi-pass membrane protein</topology>
    </subcellularLocation>
</comment>
<dbReference type="GO" id="GO:0005886">
    <property type="term" value="C:plasma membrane"/>
    <property type="evidence" value="ECO:0007669"/>
    <property type="project" value="UniProtKB-SubCell"/>
</dbReference>
<evidence type="ECO:0000256" key="4">
    <source>
        <dbReference type="ARBA" id="ARBA00022519"/>
    </source>
</evidence>
<keyword evidence="2" id="KW-0813">Transport</keyword>
<protein>
    <submittedName>
        <fullName evidence="10">MFS transporter</fullName>
    </submittedName>
</protein>
<dbReference type="PANTHER" id="PTHR23522">
    <property type="entry name" value="BLL5896 PROTEIN"/>
    <property type="match status" value="1"/>
</dbReference>
<feature type="transmembrane region" description="Helical" evidence="8">
    <location>
        <begin position="309"/>
        <end position="331"/>
    </location>
</feature>
<dbReference type="GO" id="GO:0030395">
    <property type="term" value="F:lactose binding"/>
    <property type="evidence" value="ECO:0007669"/>
    <property type="project" value="TreeGrafter"/>
</dbReference>
<dbReference type="InterPro" id="IPR024989">
    <property type="entry name" value="MFS_assoc_dom"/>
</dbReference>
<dbReference type="Gene3D" id="1.20.1250.20">
    <property type="entry name" value="MFS general substrate transporter like domains"/>
    <property type="match status" value="2"/>
</dbReference>
<feature type="transmembrane region" description="Helical" evidence="8">
    <location>
        <begin position="76"/>
        <end position="94"/>
    </location>
</feature>
<reference evidence="10" key="2">
    <citation type="submission" date="2021-04" db="EMBL/GenBank/DDBJ databases">
        <authorList>
            <person name="Gilroy R."/>
        </authorList>
    </citation>
    <scope>NUCLEOTIDE SEQUENCE</scope>
    <source>
        <strain evidence="10">ChiGjej1B1-14440</strain>
    </source>
</reference>
<evidence type="ECO:0000256" key="1">
    <source>
        <dbReference type="ARBA" id="ARBA00004429"/>
    </source>
</evidence>
<keyword evidence="5 8" id="KW-0812">Transmembrane</keyword>
<evidence type="ECO:0000256" key="6">
    <source>
        <dbReference type="ARBA" id="ARBA00022989"/>
    </source>
</evidence>
<evidence type="ECO:0000256" key="2">
    <source>
        <dbReference type="ARBA" id="ARBA00022448"/>
    </source>
</evidence>
<evidence type="ECO:0000313" key="11">
    <source>
        <dbReference type="Proteomes" id="UP000886724"/>
    </source>
</evidence>
<sequence>MDSRKSLNIKYMASQIFYFGAFAAMMGYASVYLLYKGFSNSTIGIILSLCSILAVFMQPALASFADNHKNIEIRKIINTIVAIAIILSVALLVIPTNQTLIFILIVAIFSLETTIMPLINTLAFIFEKYGIQINFGIARGLGSVAYALTSMALGYIVEWFSPDLLPICYVVFNALLFIVVHLFVLPKNAQIVDADEESETEAEVQENVSLLKFASKYKKFIVFLLGFVLVYFAHTIINNFFIQIITNVGGNSSDMGNAVFLAAMLELPTMAYFTKLSQKVNCGTLIKASIVLFLAKHAITYLATNMVMIYIAQVLQMGAYALFIPASVYYVNCKVDNKDIVKGQSFVTTSMTMSGVFANIIGGILLDAVGVSEVLLIGVILSLIGAVIVLFTVEKV</sequence>
<keyword evidence="3" id="KW-1003">Cell membrane</keyword>
<dbReference type="PANTHER" id="PTHR23522:SF10">
    <property type="entry name" value="3-PHENYLPROPIONIC ACID TRANSPORTER-RELATED"/>
    <property type="match status" value="1"/>
</dbReference>
<feature type="transmembrane region" description="Helical" evidence="8">
    <location>
        <begin position="255"/>
        <end position="273"/>
    </location>
</feature>
<feature type="transmembrane region" description="Helical" evidence="8">
    <location>
        <begin position="12"/>
        <end position="35"/>
    </location>
</feature>
<keyword evidence="7 8" id="KW-0472">Membrane</keyword>
<keyword evidence="4" id="KW-0997">Cell inner membrane</keyword>
<evidence type="ECO:0000256" key="8">
    <source>
        <dbReference type="SAM" id="Phobius"/>
    </source>
</evidence>
<feature type="transmembrane region" description="Helical" evidence="8">
    <location>
        <begin position="100"/>
        <end position="125"/>
    </location>
</feature>
<proteinExistence type="predicted"/>
<dbReference type="EMBL" id="DXET01000172">
    <property type="protein sequence ID" value="HIX81862.1"/>
    <property type="molecule type" value="Genomic_DNA"/>
</dbReference>